<evidence type="ECO:0000259" key="2">
    <source>
        <dbReference type="PROSITE" id="PS50848"/>
    </source>
</evidence>
<dbReference type="Pfam" id="PF07059">
    <property type="entry name" value="EDR2_C"/>
    <property type="match status" value="1"/>
</dbReference>
<reference evidence="4" key="1">
    <citation type="journal article" date="2017" name="Cell">
        <title>Insights into land plant evolution garnered from the Marchantia polymorpha genome.</title>
        <authorList>
            <person name="Bowman J.L."/>
            <person name="Kohchi T."/>
            <person name="Yamato K.T."/>
            <person name="Jenkins J."/>
            <person name="Shu S."/>
            <person name="Ishizaki K."/>
            <person name="Yamaoka S."/>
            <person name="Nishihama R."/>
            <person name="Nakamura Y."/>
            <person name="Berger F."/>
            <person name="Adam C."/>
            <person name="Aki S.S."/>
            <person name="Althoff F."/>
            <person name="Araki T."/>
            <person name="Arteaga-Vazquez M.A."/>
            <person name="Balasubrmanian S."/>
            <person name="Barry K."/>
            <person name="Bauer D."/>
            <person name="Boehm C.R."/>
            <person name="Briginshaw L."/>
            <person name="Caballero-Perez J."/>
            <person name="Catarino B."/>
            <person name="Chen F."/>
            <person name="Chiyoda S."/>
            <person name="Chovatia M."/>
            <person name="Davies K.M."/>
            <person name="Delmans M."/>
            <person name="Demura T."/>
            <person name="Dierschke T."/>
            <person name="Dolan L."/>
            <person name="Dorantes-Acosta A.E."/>
            <person name="Eklund D.M."/>
            <person name="Florent S.N."/>
            <person name="Flores-Sandoval E."/>
            <person name="Fujiyama A."/>
            <person name="Fukuzawa H."/>
            <person name="Galik B."/>
            <person name="Grimanelli D."/>
            <person name="Grimwood J."/>
            <person name="Grossniklaus U."/>
            <person name="Hamada T."/>
            <person name="Haseloff J."/>
            <person name="Hetherington A.J."/>
            <person name="Higo A."/>
            <person name="Hirakawa Y."/>
            <person name="Hundley H.N."/>
            <person name="Ikeda Y."/>
            <person name="Inoue K."/>
            <person name="Inoue S.I."/>
            <person name="Ishida S."/>
            <person name="Jia Q."/>
            <person name="Kakita M."/>
            <person name="Kanazawa T."/>
            <person name="Kawai Y."/>
            <person name="Kawashima T."/>
            <person name="Kennedy M."/>
            <person name="Kinose K."/>
            <person name="Kinoshita T."/>
            <person name="Kohara Y."/>
            <person name="Koide E."/>
            <person name="Komatsu K."/>
            <person name="Kopischke S."/>
            <person name="Kubo M."/>
            <person name="Kyozuka J."/>
            <person name="Lagercrantz U."/>
            <person name="Lin S.S."/>
            <person name="Lindquist E."/>
            <person name="Lipzen A.M."/>
            <person name="Lu C.W."/>
            <person name="De Luna E."/>
            <person name="Martienssen R.A."/>
            <person name="Minamino N."/>
            <person name="Mizutani M."/>
            <person name="Mizutani M."/>
            <person name="Mochizuki N."/>
            <person name="Monte I."/>
            <person name="Mosher R."/>
            <person name="Nagasaki H."/>
            <person name="Nakagami H."/>
            <person name="Naramoto S."/>
            <person name="Nishitani K."/>
            <person name="Ohtani M."/>
            <person name="Okamoto T."/>
            <person name="Okumura M."/>
            <person name="Phillips J."/>
            <person name="Pollak B."/>
            <person name="Reinders A."/>
            <person name="Rovekamp M."/>
            <person name="Sano R."/>
            <person name="Sawa S."/>
            <person name="Schmid M.W."/>
            <person name="Shirakawa M."/>
            <person name="Solano R."/>
            <person name="Spunde A."/>
            <person name="Suetsugu N."/>
            <person name="Sugano S."/>
            <person name="Sugiyama A."/>
            <person name="Sun R."/>
            <person name="Suzuki Y."/>
            <person name="Takenaka M."/>
            <person name="Takezawa D."/>
            <person name="Tomogane H."/>
            <person name="Tsuzuki M."/>
            <person name="Ueda T."/>
            <person name="Umeda M."/>
            <person name="Ward J.M."/>
            <person name="Watanabe Y."/>
            <person name="Yazaki K."/>
            <person name="Yokoyama R."/>
            <person name="Yoshitake Y."/>
            <person name="Yotsui I."/>
            <person name="Zachgo S."/>
            <person name="Schmutz J."/>
        </authorList>
    </citation>
    <scope>NUCLEOTIDE SEQUENCE [LARGE SCALE GENOMIC DNA]</scope>
    <source>
        <strain evidence="4">Tak-1</strain>
    </source>
</reference>
<dbReference type="PANTHER" id="PTHR12136:SF47">
    <property type="entry name" value="ENHANCED DISEASE RESISTANCE PROTEIN (DUF1336)"/>
    <property type="match status" value="1"/>
</dbReference>
<dbReference type="CDD" id="cd00821">
    <property type="entry name" value="PH"/>
    <property type="match status" value="1"/>
</dbReference>
<feature type="region of interest" description="Disordered" evidence="1">
    <location>
        <begin position="442"/>
        <end position="461"/>
    </location>
</feature>
<feature type="compositionally biased region" description="Acidic residues" evidence="1">
    <location>
        <begin position="481"/>
        <end position="492"/>
    </location>
</feature>
<dbReference type="Gene3D" id="3.30.530.20">
    <property type="match status" value="1"/>
</dbReference>
<dbReference type="Pfam" id="PF01852">
    <property type="entry name" value="START"/>
    <property type="match status" value="1"/>
</dbReference>
<feature type="domain" description="START" evidence="2">
    <location>
        <begin position="226"/>
        <end position="388"/>
    </location>
</feature>
<dbReference type="EMBL" id="KZ772775">
    <property type="protein sequence ID" value="PTQ32019.1"/>
    <property type="molecule type" value="Genomic_DNA"/>
</dbReference>
<dbReference type="InterPro" id="IPR009769">
    <property type="entry name" value="EDR2_C"/>
</dbReference>
<gene>
    <name evidence="3" type="ORF">MARPO_0103s0001</name>
</gene>
<dbReference type="InterPro" id="IPR045096">
    <property type="entry name" value="EDR2-like"/>
</dbReference>
<dbReference type="SUPFAM" id="SSF55961">
    <property type="entry name" value="Bet v1-like"/>
    <property type="match status" value="1"/>
</dbReference>
<dbReference type="PROSITE" id="PS50848">
    <property type="entry name" value="START"/>
    <property type="match status" value="1"/>
</dbReference>
<protein>
    <recommendedName>
        <fullName evidence="2">START domain-containing protein</fullName>
    </recommendedName>
</protein>
<dbReference type="GO" id="GO:0008289">
    <property type="term" value="F:lipid binding"/>
    <property type="evidence" value="ECO:0007669"/>
    <property type="project" value="InterPro"/>
</dbReference>
<dbReference type="InterPro" id="IPR011993">
    <property type="entry name" value="PH-like_dom_sf"/>
</dbReference>
<proteinExistence type="predicted"/>
<sequence>MANHVNTVMLNLVKQGHARQQSLELSPTNFSPPNSQREQRESAAYAGWVYHVGLNSLGYPFCHARFLVIKGKYVTMYKHDPQDQPRTVPLRTGFVGQHLMVEEVGRQIYHGRALYVLRIFSRMDHSRQGEFACDSAEEVEKWIAAFNHAKEEAEYDLERASSRRLMNTEDEFKLNGPRHHRSYSRGLNKLITIGRGPELLLRRASMVSPQTSDSDSYYQREGDTVEQADWRCFRTVNGLRIFEDVAASKAEKGTIMKSVGVVDAAPDTIFEMVMSLEKSLRYQWDVLTADLELVEQLDGHSDIVYGTFDPKYFKRWHAKRDFVFSRYWRRDQDGSYLIHQISTMHKLRPVKYGYQRIDFNPGIWEISPLPPRPGTNVARSLVTQIMEVRSTGWGRWKASHYAKFHKTVPCVMLCRIAGLREFFAAKPELSMTPEAAERVITATSPKAGRKPSESPDALSDPLVQVPESNEEFYDAIMGAEPVDETEGGDSGEDESKSAHKTPGHSHRFRTVSWSVMMGLPSKRPPAREENGELVLSALPVTIDGSAFKGSLRRSVYDKDSDCWSEPGGKGFMVRGRTYNDDSLKVPGTDPLLKLMAVDWITSEEKVDFVAKNPKSIVQSAAGKMAPFILVVNLQVPAKPNYSMVFYYVADRPVRKGSLLDRFINGDDAYRNARFKLIPSIVEGYWMVKRAVGTKACLLGRAVTCRYLREDNFLEIDVDIGSSSVARGVIGLVLGYVTSLVVDLAILIEAKEESELPEYVLGAIRVNRIRVESAVPFKGT</sequence>
<dbReference type="OrthoDB" id="9970435at2759"/>
<dbReference type="PANTHER" id="PTHR12136">
    <property type="entry name" value="ENHANCED DISEASE RESISTANCE-RELATED"/>
    <property type="match status" value="1"/>
</dbReference>
<dbReference type="Gene3D" id="2.30.29.30">
    <property type="entry name" value="Pleckstrin-homology domain (PH domain)/Phosphotyrosine-binding domain (PTB)"/>
    <property type="match status" value="1"/>
</dbReference>
<accession>A0A2R6WDU0</accession>
<dbReference type="Proteomes" id="UP000244005">
    <property type="component" value="Unassembled WGS sequence"/>
</dbReference>
<feature type="region of interest" description="Disordered" evidence="1">
    <location>
        <begin position="481"/>
        <end position="505"/>
    </location>
</feature>
<evidence type="ECO:0000313" key="3">
    <source>
        <dbReference type="EMBL" id="PTQ32019.1"/>
    </source>
</evidence>
<dbReference type="InterPro" id="IPR023393">
    <property type="entry name" value="START-like_dom_sf"/>
</dbReference>
<evidence type="ECO:0000256" key="1">
    <source>
        <dbReference type="SAM" id="MobiDB-lite"/>
    </source>
</evidence>
<dbReference type="CDD" id="cd00177">
    <property type="entry name" value="START"/>
    <property type="match status" value="1"/>
</dbReference>
<dbReference type="SUPFAM" id="SSF50729">
    <property type="entry name" value="PH domain-like"/>
    <property type="match status" value="1"/>
</dbReference>
<organism evidence="3 4">
    <name type="scientific">Marchantia polymorpha</name>
    <name type="common">Common liverwort</name>
    <name type="synonym">Marchantia aquatica</name>
    <dbReference type="NCBI Taxonomy" id="3197"/>
    <lineage>
        <taxon>Eukaryota</taxon>
        <taxon>Viridiplantae</taxon>
        <taxon>Streptophyta</taxon>
        <taxon>Embryophyta</taxon>
        <taxon>Marchantiophyta</taxon>
        <taxon>Marchantiopsida</taxon>
        <taxon>Marchantiidae</taxon>
        <taxon>Marchantiales</taxon>
        <taxon>Marchantiaceae</taxon>
        <taxon>Marchantia</taxon>
    </lineage>
</organism>
<dbReference type="InterPro" id="IPR002913">
    <property type="entry name" value="START_lipid-bd_dom"/>
</dbReference>
<dbReference type="AlphaFoldDB" id="A0A2R6WDU0"/>
<name>A0A2R6WDU0_MARPO</name>
<keyword evidence="4" id="KW-1185">Reference proteome</keyword>
<dbReference type="Gramene" id="Mp1g00880.1">
    <property type="protein sequence ID" value="Mp1g00880.1.cds"/>
    <property type="gene ID" value="Mp1g00880"/>
</dbReference>
<dbReference type="OMA" id="HSRQGEF"/>
<evidence type="ECO:0000313" key="4">
    <source>
        <dbReference type="Proteomes" id="UP000244005"/>
    </source>
</evidence>